<dbReference type="Proteomes" id="UP001243375">
    <property type="component" value="Unassembled WGS sequence"/>
</dbReference>
<evidence type="ECO:0000313" key="1">
    <source>
        <dbReference type="EMBL" id="KAJ9116329.1"/>
    </source>
</evidence>
<proteinExistence type="predicted"/>
<reference evidence="1" key="1">
    <citation type="submission" date="2023-04" db="EMBL/GenBank/DDBJ databases">
        <title>Draft Genome sequencing of Naganishia species isolated from polar environments using Oxford Nanopore Technology.</title>
        <authorList>
            <person name="Leo P."/>
            <person name="Venkateswaran K."/>
        </authorList>
    </citation>
    <scope>NUCLEOTIDE SEQUENCE</scope>
    <source>
        <strain evidence="1">MNA-CCFEE 5425</strain>
    </source>
</reference>
<comment type="caution">
    <text evidence="1">The sequence shown here is derived from an EMBL/GenBank/DDBJ whole genome shotgun (WGS) entry which is preliminary data.</text>
</comment>
<keyword evidence="2" id="KW-1185">Reference proteome</keyword>
<sequence length="202" mass="22855">MVSNGRAIRLRSFELNTNTTPSAQTPTNLTDLPFDVLKIVADNLQNGFSAGSLASVNETSKKLYEASKHALWEVVHWDEKSFGAVDLAEEAPATVEEHQVSQSMIYVYFTKSAEKDYFWTKLNQVAPEHKTRYDLAYHFFPNFQAVVETSKGKDTPWPAYISPRADYQTVLAELIKLAYRINSDEFANVPIQDHLQSSCSRV</sequence>
<evidence type="ECO:0000313" key="2">
    <source>
        <dbReference type="Proteomes" id="UP001243375"/>
    </source>
</evidence>
<protein>
    <submittedName>
        <fullName evidence="1">Uncharacterized protein</fullName>
    </submittedName>
</protein>
<organism evidence="1 2">
    <name type="scientific">Naganishia vaughanmartiniae</name>
    <dbReference type="NCBI Taxonomy" id="1424756"/>
    <lineage>
        <taxon>Eukaryota</taxon>
        <taxon>Fungi</taxon>
        <taxon>Dikarya</taxon>
        <taxon>Basidiomycota</taxon>
        <taxon>Agaricomycotina</taxon>
        <taxon>Tremellomycetes</taxon>
        <taxon>Filobasidiales</taxon>
        <taxon>Filobasidiaceae</taxon>
        <taxon>Naganishia</taxon>
    </lineage>
</organism>
<dbReference type="EMBL" id="JASBWU010000014">
    <property type="protein sequence ID" value="KAJ9116329.1"/>
    <property type="molecule type" value="Genomic_DNA"/>
</dbReference>
<name>A0ACC2WYT5_9TREE</name>
<accession>A0ACC2WYT5</accession>
<gene>
    <name evidence="1" type="ORF">QFC22_004769</name>
</gene>